<evidence type="ECO:0000313" key="1">
    <source>
        <dbReference type="EMBL" id="CAF0903858.1"/>
    </source>
</evidence>
<evidence type="ECO:0000313" key="2">
    <source>
        <dbReference type="EMBL" id="CAF1198476.1"/>
    </source>
</evidence>
<sequence>MPGTQFKIQSAQYDANEQFWIIKLKLIRDHNVFKCFQSTSERRTLKNCITGSLHTLCTENTKYIFDELMYLYPTEKWILGVKKGVYWMDGSCIYLADYKAALKIWMEFARDKELNSLSDIARLHKKIGGRQKEGSQLAVEHFKLAIDFYLLASENATTDYEKIHIHRKLMKIYNKHMKNTLENRMKLIQHTELFLDYSFRQEIFDNMKTSDIMIQLAGDCNDLHMYDHELSCHEKHLMLFSNGNLTPDYDIISGLYSSIIRIYTKYKPDYEQALRYHAMRDQMITEDMVYILIQKLYIEENMVVASADSHMQLALIHLAFHEYDLSYVCFQIALQMIDGIEVDMKKQHLATIERKLALVCSKQKKYTAANEHLEKAIRYYQQDNPREKNEKVIVYIQERIADNYCGLDNYTAAIEYYLNASKFYASNSYISGHDDEESLYFGADRLGSISEKLADIFVKLHQYTIVKKLLIMSLSIHCDDMPDFDEFQTINESRDETSVEEVTVQMEMLLDKLKNIEMKNDDTTQPVQYEHSITILLEDYSVWRQKSRSKPPRHIKTSSDGYKIIEDARRAMKD</sequence>
<evidence type="ECO:0000313" key="3">
    <source>
        <dbReference type="Proteomes" id="UP000663828"/>
    </source>
</evidence>
<dbReference type="InterPro" id="IPR019734">
    <property type="entry name" value="TPR_rpt"/>
</dbReference>
<dbReference type="Proteomes" id="UP000663852">
    <property type="component" value="Unassembled WGS sequence"/>
</dbReference>
<comment type="caution">
    <text evidence="2">The sequence shown here is derived from an EMBL/GenBank/DDBJ whole genome shotgun (WGS) entry which is preliminary data.</text>
</comment>
<dbReference type="Gene3D" id="1.25.40.10">
    <property type="entry name" value="Tetratricopeptide repeat domain"/>
    <property type="match status" value="1"/>
</dbReference>
<accession>A0A814WA03</accession>
<dbReference type="AlphaFoldDB" id="A0A814WA03"/>
<dbReference type="EMBL" id="CAJNOJ010000147">
    <property type="protein sequence ID" value="CAF1198476.1"/>
    <property type="molecule type" value="Genomic_DNA"/>
</dbReference>
<dbReference type="SUPFAM" id="SSF48452">
    <property type="entry name" value="TPR-like"/>
    <property type="match status" value="1"/>
</dbReference>
<name>A0A814WA03_ADIRI</name>
<proteinExistence type="predicted"/>
<dbReference type="SMART" id="SM00028">
    <property type="entry name" value="TPR"/>
    <property type="match status" value="3"/>
</dbReference>
<gene>
    <name evidence="2" type="ORF">EDS130_LOCUS25221</name>
    <name evidence="1" type="ORF">XAT740_LOCUS8170</name>
</gene>
<dbReference type="EMBL" id="CAJNOR010000402">
    <property type="protein sequence ID" value="CAF0903858.1"/>
    <property type="molecule type" value="Genomic_DNA"/>
</dbReference>
<organism evidence="2 4">
    <name type="scientific">Adineta ricciae</name>
    <name type="common">Rotifer</name>
    <dbReference type="NCBI Taxonomy" id="249248"/>
    <lineage>
        <taxon>Eukaryota</taxon>
        <taxon>Metazoa</taxon>
        <taxon>Spiralia</taxon>
        <taxon>Gnathifera</taxon>
        <taxon>Rotifera</taxon>
        <taxon>Eurotatoria</taxon>
        <taxon>Bdelloidea</taxon>
        <taxon>Adinetida</taxon>
        <taxon>Adinetidae</taxon>
        <taxon>Adineta</taxon>
    </lineage>
</organism>
<dbReference type="OrthoDB" id="10045281at2759"/>
<dbReference type="InterPro" id="IPR011990">
    <property type="entry name" value="TPR-like_helical_dom_sf"/>
</dbReference>
<keyword evidence="3" id="KW-1185">Reference proteome</keyword>
<dbReference type="Proteomes" id="UP000663828">
    <property type="component" value="Unassembled WGS sequence"/>
</dbReference>
<evidence type="ECO:0000313" key="4">
    <source>
        <dbReference type="Proteomes" id="UP000663852"/>
    </source>
</evidence>
<reference evidence="2" key="1">
    <citation type="submission" date="2021-02" db="EMBL/GenBank/DDBJ databases">
        <authorList>
            <person name="Nowell W R."/>
        </authorList>
    </citation>
    <scope>NUCLEOTIDE SEQUENCE</scope>
</reference>
<protein>
    <submittedName>
        <fullName evidence="2">Uncharacterized protein</fullName>
    </submittedName>
</protein>